<dbReference type="CDD" id="cd06171">
    <property type="entry name" value="Sigma70_r4"/>
    <property type="match status" value="1"/>
</dbReference>
<dbReference type="InterPro" id="IPR013325">
    <property type="entry name" value="RNA_pol_sigma_r2"/>
</dbReference>
<keyword evidence="3" id="KW-0731">Sigma factor</keyword>
<evidence type="ECO:0000256" key="1">
    <source>
        <dbReference type="ARBA" id="ARBA00010641"/>
    </source>
</evidence>
<comment type="caution">
    <text evidence="7">The sequence shown here is derived from an EMBL/GenBank/DDBJ whole genome shotgun (WGS) entry which is preliminary data.</text>
</comment>
<dbReference type="PANTHER" id="PTHR43133:SF57">
    <property type="entry name" value="RNA POLYMERASE SIGMA-70 FACTOR"/>
    <property type="match status" value="1"/>
</dbReference>
<accession>A0ABW8TQW2</accession>
<evidence type="ECO:0000256" key="2">
    <source>
        <dbReference type="ARBA" id="ARBA00023015"/>
    </source>
</evidence>
<dbReference type="Gene3D" id="1.10.1740.10">
    <property type="match status" value="1"/>
</dbReference>
<sequence length="177" mass="20620">MNAERNIIMKVDDEESIEKLCNSTWEAVYRFVYYKVQNQEEAEDITQETYIKAITYIRKSRTKIDNTVGFLKTVSLNVLRDRWRKNKRQGTLINIDDINPKDAAINDSIEDIGQLDAVRNALLKLNEDQRCVIDLRILQGYSVADTAIKMDKTEGNIRTLQFRALQNLSKLLKNDFK</sequence>
<evidence type="ECO:0000256" key="4">
    <source>
        <dbReference type="ARBA" id="ARBA00023163"/>
    </source>
</evidence>
<gene>
    <name evidence="7" type="ORF">ACJDUH_02820</name>
</gene>
<evidence type="ECO:0000256" key="3">
    <source>
        <dbReference type="ARBA" id="ARBA00023082"/>
    </source>
</evidence>
<dbReference type="PANTHER" id="PTHR43133">
    <property type="entry name" value="RNA POLYMERASE ECF-TYPE SIGMA FACTO"/>
    <property type="match status" value="1"/>
</dbReference>
<dbReference type="Proteomes" id="UP001623661">
    <property type="component" value="Unassembled WGS sequence"/>
</dbReference>
<dbReference type="InterPro" id="IPR014284">
    <property type="entry name" value="RNA_pol_sigma-70_dom"/>
</dbReference>
<dbReference type="SUPFAM" id="SSF88946">
    <property type="entry name" value="Sigma2 domain of RNA polymerase sigma factors"/>
    <property type="match status" value="1"/>
</dbReference>
<keyword evidence="8" id="KW-1185">Reference proteome</keyword>
<feature type="domain" description="RNA polymerase sigma factor 70 region 4 type 2" evidence="6">
    <location>
        <begin position="116"/>
        <end position="168"/>
    </location>
</feature>
<dbReference type="RefSeq" id="WP_406763634.1">
    <property type="nucleotide sequence ID" value="NZ_JBJHZY010000001.1"/>
</dbReference>
<comment type="similarity">
    <text evidence="1">Belongs to the sigma-70 factor family. ECF subfamily.</text>
</comment>
<dbReference type="InterPro" id="IPR036388">
    <property type="entry name" value="WH-like_DNA-bd_sf"/>
</dbReference>
<dbReference type="InterPro" id="IPR013324">
    <property type="entry name" value="RNA_pol_sigma_r3/r4-like"/>
</dbReference>
<evidence type="ECO:0000313" key="8">
    <source>
        <dbReference type="Proteomes" id="UP001623661"/>
    </source>
</evidence>
<dbReference type="InterPro" id="IPR007627">
    <property type="entry name" value="RNA_pol_sigma70_r2"/>
</dbReference>
<dbReference type="Pfam" id="PF08281">
    <property type="entry name" value="Sigma70_r4_2"/>
    <property type="match status" value="1"/>
</dbReference>
<feature type="domain" description="RNA polymerase sigma-70 region 2" evidence="5">
    <location>
        <begin position="27"/>
        <end position="88"/>
    </location>
</feature>
<dbReference type="SUPFAM" id="SSF88659">
    <property type="entry name" value="Sigma3 and sigma4 domains of RNA polymerase sigma factors"/>
    <property type="match status" value="1"/>
</dbReference>
<dbReference type="InterPro" id="IPR013249">
    <property type="entry name" value="RNA_pol_sigma70_r4_t2"/>
</dbReference>
<organism evidence="7 8">
    <name type="scientific">Candidatus Clostridium radicumherbarum</name>
    <dbReference type="NCBI Taxonomy" id="3381662"/>
    <lineage>
        <taxon>Bacteria</taxon>
        <taxon>Bacillati</taxon>
        <taxon>Bacillota</taxon>
        <taxon>Clostridia</taxon>
        <taxon>Eubacteriales</taxon>
        <taxon>Clostridiaceae</taxon>
        <taxon>Clostridium</taxon>
    </lineage>
</organism>
<dbReference type="NCBIfam" id="TIGR02937">
    <property type="entry name" value="sigma70-ECF"/>
    <property type="match status" value="1"/>
</dbReference>
<evidence type="ECO:0000313" key="7">
    <source>
        <dbReference type="EMBL" id="MFL0267023.1"/>
    </source>
</evidence>
<dbReference type="Gene3D" id="1.10.10.10">
    <property type="entry name" value="Winged helix-like DNA-binding domain superfamily/Winged helix DNA-binding domain"/>
    <property type="match status" value="1"/>
</dbReference>
<dbReference type="InterPro" id="IPR039425">
    <property type="entry name" value="RNA_pol_sigma-70-like"/>
</dbReference>
<evidence type="ECO:0000259" key="5">
    <source>
        <dbReference type="Pfam" id="PF04542"/>
    </source>
</evidence>
<evidence type="ECO:0000259" key="6">
    <source>
        <dbReference type="Pfam" id="PF08281"/>
    </source>
</evidence>
<keyword evidence="2" id="KW-0805">Transcription regulation</keyword>
<dbReference type="EMBL" id="JBJHZY010000001">
    <property type="protein sequence ID" value="MFL0267023.1"/>
    <property type="molecule type" value="Genomic_DNA"/>
</dbReference>
<keyword evidence="4" id="KW-0804">Transcription</keyword>
<dbReference type="Pfam" id="PF04542">
    <property type="entry name" value="Sigma70_r2"/>
    <property type="match status" value="1"/>
</dbReference>
<protein>
    <submittedName>
        <fullName evidence="7">RNA polymerase sigma factor</fullName>
    </submittedName>
</protein>
<reference evidence="7 8" key="1">
    <citation type="submission" date="2024-11" db="EMBL/GenBank/DDBJ databases">
        <authorList>
            <person name="Heng Y.C."/>
            <person name="Lim A.C.H."/>
            <person name="Lee J.K.Y."/>
            <person name="Kittelmann S."/>
        </authorList>
    </citation>
    <scope>NUCLEOTIDE SEQUENCE [LARGE SCALE GENOMIC DNA]</scope>
    <source>
        <strain evidence="7 8">WILCCON 0202</strain>
    </source>
</reference>
<proteinExistence type="inferred from homology"/>
<name>A0ABW8TQW2_9CLOT</name>